<proteinExistence type="predicted"/>
<dbReference type="Proteomes" id="UP000679179">
    <property type="component" value="Unassembled WGS sequence"/>
</dbReference>
<evidence type="ECO:0000256" key="1">
    <source>
        <dbReference type="SAM" id="Phobius"/>
    </source>
</evidence>
<feature type="transmembrane region" description="Helical" evidence="1">
    <location>
        <begin position="197"/>
        <end position="215"/>
    </location>
</feature>
<reference evidence="2" key="1">
    <citation type="submission" date="2021-03" db="EMBL/GenBank/DDBJ databases">
        <title>Taxonomic study of Clostridium polyendosporum from meadow-gley soil under rice.</title>
        <authorList>
            <person name="Kobayashi H."/>
            <person name="Tanizawa Y."/>
            <person name="Yagura M."/>
        </authorList>
    </citation>
    <scope>NUCLEOTIDE SEQUENCE</scope>
    <source>
        <strain evidence="2">JCM 30710</strain>
    </source>
</reference>
<evidence type="ECO:0000313" key="3">
    <source>
        <dbReference type="Proteomes" id="UP000679179"/>
    </source>
</evidence>
<keyword evidence="1" id="KW-1133">Transmembrane helix</keyword>
<keyword evidence="1" id="KW-0472">Membrane</keyword>
<dbReference type="AlphaFoldDB" id="A0A919RZF7"/>
<protein>
    <submittedName>
        <fullName evidence="2">Membrane protein</fullName>
    </submittedName>
</protein>
<dbReference type="EMBL" id="BOPZ01000006">
    <property type="protein sequence ID" value="GIM28330.1"/>
    <property type="molecule type" value="Genomic_DNA"/>
</dbReference>
<feature type="transmembrane region" description="Helical" evidence="1">
    <location>
        <begin position="7"/>
        <end position="25"/>
    </location>
</feature>
<feature type="transmembrane region" description="Helical" evidence="1">
    <location>
        <begin position="113"/>
        <end position="137"/>
    </location>
</feature>
<feature type="transmembrane region" description="Helical" evidence="1">
    <location>
        <begin position="149"/>
        <end position="170"/>
    </location>
</feature>
<keyword evidence="1" id="KW-0812">Transmembrane</keyword>
<organism evidence="2 3">
    <name type="scientific">Clostridium polyendosporum</name>
    <dbReference type="NCBI Taxonomy" id="69208"/>
    <lineage>
        <taxon>Bacteria</taxon>
        <taxon>Bacillati</taxon>
        <taxon>Bacillota</taxon>
        <taxon>Clostridia</taxon>
        <taxon>Eubacteriales</taxon>
        <taxon>Clostridiaceae</taxon>
        <taxon>Clostridium</taxon>
    </lineage>
</organism>
<keyword evidence="3" id="KW-1185">Reference proteome</keyword>
<name>A0A919RZF7_9CLOT</name>
<comment type="caution">
    <text evidence="2">The sequence shown here is derived from an EMBL/GenBank/DDBJ whole genome shotgun (WGS) entry which is preliminary data.</text>
</comment>
<gene>
    <name evidence="2" type="ORF">CPJCM30710_09960</name>
</gene>
<sequence length="229" mass="26363">MNRNMLIKLVIDFVMTVLMLVEMAYRFTGNMLHELVGVSLFVLFIVHNILNRRWYQTIFRGKMNVRRILNITVNLLLLVMMVVLMISAIPISRTIFVFIPIHNGLIARQIHTLVAHWGLILMAVHLGMHWGMIIGGVGKMTGITGMNHIHTIVLRVFVVLIVVHGVQASFDRNVGSKLILYYTFDYWNPDESVIKLFLDYLSIMGIYICGMYYVLKIAPKKEKTKAVEE</sequence>
<evidence type="ECO:0000313" key="2">
    <source>
        <dbReference type="EMBL" id="GIM28330.1"/>
    </source>
</evidence>
<accession>A0A919RZF7</accession>
<feature type="transmembrane region" description="Helical" evidence="1">
    <location>
        <begin position="31"/>
        <end position="50"/>
    </location>
</feature>
<feature type="transmembrane region" description="Helical" evidence="1">
    <location>
        <begin position="71"/>
        <end position="101"/>
    </location>
</feature>
<dbReference type="RefSeq" id="WP_212903071.1">
    <property type="nucleotide sequence ID" value="NZ_BOPZ01000006.1"/>
</dbReference>